<evidence type="ECO:0000313" key="1">
    <source>
        <dbReference type="EMBL" id="MFC3127490.1"/>
    </source>
</evidence>
<protein>
    <submittedName>
        <fullName evidence="1">Ester cyclase</fullName>
    </submittedName>
</protein>
<keyword evidence="2" id="KW-1185">Reference proteome</keyword>
<dbReference type="EMBL" id="JBHRTN010000028">
    <property type="protein sequence ID" value="MFC3127490.1"/>
    <property type="molecule type" value="Genomic_DNA"/>
</dbReference>
<dbReference type="InterPro" id="IPR009959">
    <property type="entry name" value="Cyclase_SnoaL-like"/>
</dbReference>
<dbReference type="PANTHER" id="PTHR38436">
    <property type="entry name" value="POLYKETIDE CYCLASE SNOAL-LIKE DOMAIN"/>
    <property type="match status" value="1"/>
</dbReference>
<organism evidence="1 2">
    <name type="scientific">Teichococcus globiformis</name>
    <dbReference type="NCBI Taxonomy" id="2307229"/>
    <lineage>
        <taxon>Bacteria</taxon>
        <taxon>Pseudomonadati</taxon>
        <taxon>Pseudomonadota</taxon>
        <taxon>Alphaproteobacteria</taxon>
        <taxon>Acetobacterales</taxon>
        <taxon>Roseomonadaceae</taxon>
        <taxon>Roseomonas</taxon>
    </lineage>
</organism>
<dbReference type="RefSeq" id="WP_379599545.1">
    <property type="nucleotide sequence ID" value="NZ_JBHRTN010000028.1"/>
</dbReference>
<reference evidence="2" key="1">
    <citation type="journal article" date="2019" name="Int. J. Syst. Evol. Microbiol.">
        <title>The Global Catalogue of Microorganisms (GCM) 10K type strain sequencing project: providing services to taxonomists for standard genome sequencing and annotation.</title>
        <authorList>
            <consortium name="The Broad Institute Genomics Platform"/>
            <consortium name="The Broad Institute Genome Sequencing Center for Infectious Disease"/>
            <person name="Wu L."/>
            <person name="Ma J."/>
        </authorList>
    </citation>
    <scope>NUCLEOTIDE SEQUENCE [LARGE SCALE GENOMIC DNA]</scope>
    <source>
        <strain evidence="2">KCTC 52094</strain>
    </source>
</reference>
<name>A0ABV7G7P4_9PROT</name>
<dbReference type="InterPro" id="IPR032710">
    <property type="entry name" value="NTF2-like_dom_sf"/>
</dbReference>
<evidence type="ECO:0000313" key="2">
    <source>
        <dbReference type="Proteomes" id="UP001595593"/>
    </source>
</evidence>
<accession>A0ABV7G7P4</accession>
<gene>
    <name evidence="1" type="ORF">ACFOD4_20695</name>
</gene>
<dbReference type="Gene3D" id="3.10.450.50">
    <property type="match status" value="1"/>
</dbReference>
<dbReference type="Proteomes" id="UP001595593">
    <property type="component" value="Unassembled WGS sequence"/>
</dbReference>
<dbReference type="PANTHER" id="PTHR38436:SF1">
    <property type="entry name" value="ESTER CYCLASE"/>
    <property type="match status" value="1"/>
</dbReference>
<comment type="caution">
    <text evidence="1">The sequence shown here is derived from an EMBL/GenBank/DDBJ whole genome shotgun (WGS) entry which is preliminary data.</text>
</comment>
<proteinExistence type="predicted"/>
<dbReference type="SUPFAM" id="SSF54427">
    <property type="entry name" value="NTF2-like"/>
    <property type="match status" value="1"/>
</dbReference>
<dbReference type="Pfam" id="PF07366">
    <property type="entry name" value="SnoaL"/>
    <property type="match status" value="1"/>
</dbReference>
<sequence length="130" mass="14620">MPDDELHEFFGRYVAALNTHEFVGLSEFMEDNLIVNGRPATREQVIAGLEGHIAAVPDLVWRTEHVAVERGQVAARFINKGTPIKEWLGAEPNGATVEYAEHTFHKVRDGKFYELNFLLDEASVRNQLGS</sequence>